<dbReference type="EMBL" id="BLAE01000004">
    <property type="protein sequence ID" value="GES06992.1"/>
    <property type="molecule type" value="Genomic_DNA"/>
</dbReference>
<dbReference type="InterPro" id="IPR007278">
    <property type="entry name" value="DUF397"/>
</dbReference>
<dbReference type="AlphaFoldDB" id="A0A5M3WFX6"/>
<accession>A0A5M3WFX6</accession>
<evidence type="ECO:0000259" key="1">
    <source>
        <dbReference type="Pfam" id="PF04149"/>
    </source>
</evidence>
<comment type="caution">
    <text evidence="2">The sequence shown here is derived from an EMBL/GenBank/DDBJ whole genome shotgun (WGS) entry which is preliminary data.</text>
</comment>
<dbReference type="Pfam" id="PF04149">
    <property type="entry name" value="DUF397"/>
    <property type="match status" value="1"/>
</dbReference>
<feature type="domain" description="DUF397" evidence="1">
    <location>
        <begin position="30"/>
        <end position="93"/>
    </location>
</feature>
<keyword evidence="3" id="KW-1185">Reference proteome</keyword>
<proteinExistence type="predicted"/>
<name>A0A5M3WFX6_9ACTN</name>
<dbReference type="Proteomes" id="UP000331127">
    <property type="component" value="Unassembled WGS sequence"/>
</dbReference>
<sequence>MSDMDLSGLVWRKSVLSGDGGASCVEVAIWRKSSRSGNGGADCVEVGVLDTPADTAHKSDQDQLIVFRDSKDPDGPKLFFTNSEWEAFRLGMKDGEFDDMI</sequence>
<protein>
    <recommendedName>
        <fullName evidence="1">DUF397 domain-containing protein</fullName>
    </recommendedName>
</protein>
<dbReference type="OrthoDB" id="4570646at2"/>
<organism evidence="2 3">
    <name type="scientific">Acrocarpospora macrocephala</name>
    <dbReference type="NCBI Taxonomy" id="150177"/>
    <lineage>
        <taxon>Bacteria</taxon>
        <taxon>Bacillati</taxon>
        <taxon>Actinomycetota</taxon>
        <taxon>Actinomycetes</taxon>
        <taxon>Streptosporangiales</taxon>
        <taxon>Streptosporangiaceae</taxon>
        <taxon>Acrocarpospora</taxon>
    </lineage>
</organism>
<evidence type="ECO:0000313" key="3">
    <source>
        <dbReference type="Proteomes" id="UP000331127"/>
    </source>
</evidence>
<reference evidence="2 3" key="1">
    <citation type="submission" date="2019-10" db="EMBL/GenBank/DDBJ databases">
        <title>Whole genome shotgun sequence of Acrocarpospora macrocephala NBRC 16266.</title>
        <authorList>
            <person name="Ichikawa N."/>
            <person name="Kimura A."/>
            <person name="Kitahashi Y."/>
            <person name="Komaki H."/>
            <person name="Oguchi A."/>
        </authorList>
    </citation>
    <scope>NUCLEOTIDE SEQUENCE [LARGE SCALE GENOMIC DNA]</scope>
    <source>
        <strain evidence="2 3">NBRC 16266</strain>
    </source>
</reference>
<gene>
    <name evidence="2" type="ORF">Amac_005870</name>
</gene>
<evidence type="ECO:0000313" key="2">
    <source>
        <dbReference type="EMBL" id="GES06992.1"/>
    </source>
</evidence>